<evidence type="ECO:0000313" key="3">
    <source>
        <dbReference type="EMBL" id="VFA89147.1"/>
    </source>
</evidence>
<keyword evidence="2" id="KW-0812">Transmembrane</keyword>
<evidence type="ECO:0000313" key="4">
    <source>
        <dbReference type="Proteomes" id="UP000360750"/>
    </source>
</evidence>
<dbReference type="EMBL" id="CAACYD010000007">
    <property type="protein sequence ID" value="VFA89147.1"/>
    <property type="molecule type" value="Genomic_DNA"/>
</dbReference>
<sequence length="67" mass="6599">MGTGIGGSGGGSGMGSGAGTGSGGGGWGTGWFMVVVRSIVVRSMTVLSTCAFVLVSDALRPRRYART</sequence>
<protein>
    <submittedName>
        <fullName evidence="3">Uncharacterized protein</fullName>
    </submittedName>
</protein>
<keyword evidence="2" id="KW-1133">Transmembrane helix</keyword>
<dbReference type="GeneID" id="60750700"/>
<evidence type="ECO:0000256" key="1">
    <source>
        <dbReference type="SAM" id="MobiDB-lite"/>
    </source>
</evidence>
<proteinExistence type="predicted"/>
<name>A0ABD7V4D7_9ACTN</name>
<dbReference type="Proteomes" id="UP000360750">
    <property type="component" value="Unassembled WGS sequence"/>
</dbReference>
<reference evidence="3 4" key="1">
    <citation type="submission" date="2019-02" db="EMBL/GenBank/DDBJ databases">
        <authorList>
            <consortium name="Pathogen Informatics"/>
        </authorList>
    </citation>
    <scope>NUCLEOTIDE SEQUENCE [LARGE SCALE GENOMIC DNA]</scope>
    <source>
        <strain evidence="3 4">3012STDY6756503</strain>
    </source>
</reference>
<dbReference type="RefSeq" id="WP_131734616.1">
    <property type="nucleotide sequence ID" value="NZ_CAACYD010000007.1"/>
</dbReference>
<comment type="caution">
    <text evidence="3">The sequence shown here is derived from an EMBL/GenBank/DDBJ whole genome shotgun (WGS) entry which is preliminary data.</text>
</comment>
<dbReference type="AlphaFoldDB" id="A0ABD7V4D7"/>
<organism evidence="3 4">
    <name type="scientific">Gordonia paraffinivorans</name>
    <dbReference type="NCBI Taxonomy" id="175628"/>
    <lineage>
        <taxon>Bacteria</taxon>
        <taxon>Bacillati</taxon>
        <taxon>Actinomycetota</taxon>
        <taxon>Actinomycetes</taxon>
        <taxon>Mycobacteriales</taxon>
        <taxon>Gordoniaceae</taxon>
        <taxon>Gordonia</taxon>
    </lineage>
</organism>
<accession>A0ABD7V4D7</accession>
<gene>
    <name evidence="3" type="ORF">NCTC8139_02707</name>
</gene>
<keyword evidence="2" id="KW-0472">Membrane</keyword>
<feature type="transmembrane region" description="Helical" evidence="2">
    <location>
        <begin position="39"/>
        <end position="59"/>
    </location>
</feature>
<feature type="region of interest" description="Disordered" evidence="1">
    <location>
        <begin position="1"/>
        <end position="24"/>
    </location>
</feature>
<evidence type="ECO:0000256" key="2">
    <source>
        <dbReference type="SAM" id="Phobius"/>
    </source>
</evidence>